<keyword evidence="3" id="KW-1185">Reference proteome</keyword>
<evidence type="ECO:0000313" key="2">
    <source>
        <dbReference type="EMBL" id="PHN06808.1"/>
    </source>
</evidence>
<accession>A0A2D0NEH0</accession>
<organism evidence="2 3">
    <name type="scientific">Flavilitoribacter nigricans (strain ATCC 23147 / DSM 23189 / NBRC 102662 / NCIMB 1420 / SS-2)</name>
    <name type="common">Lewinella nigricans</name>
    <dbReference type="NCBI Taxonomy" id="1122177"/>
    <lineage>
        <taxon>Bacteria</taxon>
        <taxon>Pseudomonadati</taxon>
        <taxon>Bacteroidota</taxon>
        <taxon>Saprospiria</taxon>
        <taxon>Saprospirales</taxon>
        <taxon>Lewinellaceae</taxon>
        <taxon>Flavilitoribacter</taxon>
    </lineage>
</organism>
<dbReference type="EMBL" id="PDUD01000017">
    <property type="protein sequence ID" value="PHN06808.1"/>
    <property type="molecule type" value="Genomic_DNA"/>
</dbReference>
<proteinExistence type="predicted"/>
<dbReference type="Proteomes" id="UP000223913">
    <property type="component" value="Unassembled WGS sequence"/>
</dbReference>
<sequence length="79" mass="9039">MRKTWRQGDLETWRQGDEETWRSGDEETWRSGDLETRRSGDLAKGVRQYASPILPISHSPHPLVSPSPALRILKIGTQL</sequence>
<comment type="caution">
    <text evidence="2">The sequence shown here is derived from an EMBL/GenBank/DDBJ whole genome shotgun (WGS) entry which is preliminary data.</text>
</comment>
<protein>
    <submittedName>
        <fullName evidence="2">Uncharacterized protein</fullName>
    </submittedName>
</protein>
<feature type="region of interest" description="Disordered" evidence="1">
    <location>
        <begin position="1"/>
        <end position="36"/>
    </location>
</feature>
<gene>
    <name evidence="2" type="ORF">CRP01_11005</name>
</gene>
<reference evidence="2 3" key="1">
    <citation type="submission" date="2017-10" db="EMBL/GenBank/DDBJ databases">
        <title>The draft genome sequence of Lewinella nigricans NBRC 102662.</title>
        <authorList>
            <person name="Wang K."/>
        </authorList>
    </citation>
    <scope>NUCLEOTIDE SEQUENCE [LARGE SCALE GENOMIC DNA]</scope>
    <source>
        <strain evidence="2 3">NBRC 102662</strain>
    </source>
</reference>
<name>A0A2D0NEH0_FLAN2</name>
<dbReference type="AlphaFoldDB" id="A0A2D0NEH0"/>
<evidence type="ECO:0000313" key="3">
    <source>
        <dbReference type="Proteomes" id="UP000223913"/>
    </source>
</evidence>
<evidence type="ECO:0000256" key="1">
    <source>
        <dbReference type="SAM" id="MobiDB-lite"/>
    </source>
</evidence>